<dbReference type="EMBL" id="BMLS01000004">
    <property type="protein sequence ID" value="GGO70988.1"/>
    <property type="molecule type" value="Genomic_DNA"/>
</dbReference>
<reference evidence="2" key="2">
    <citation type="submission" date="2020-09" db="EMBL/GenBank/DDBJ databases">
        <authorList>
            <person name="Sun Q."/>
            <person name="Zhou Y."/>
        </authorList>
    </citation>
    <scope>NUCLEOTIDE SEQUENCE</scope>
    <source>
        <strain evidence="2">CGMCC 1.7086</strain>
    </source>
</reference>
<evidence type="ECO:0000313" key="2">
    <source>
        <dbReference type="EMBL" id="GGO70988.1"/>
    </source>
</evidence>
<name>A0A917YZH5_9ALTE</name>
<accession>A0A917YZH5</accession>
<sequence>MDTMLKKSLFLGCLFASSVCHADPIQDMGLSGHEAGWFPNFIQGQGPMTCRKTCDIWTGLPAETEKANDLVSGRDIASVCKITKDPTIIHQGINDPSSHWLYGNQQDKDPVCTVGWQEASGNLTVTQRKEFMCLCVSP</sequence>
<keyword evidence="1" id="KW-0732">Signal</keyword>
<keyword evidence="3" id="KW-1185">Reference proteome</keyword>
<protein>
    <submittedName>
        <fullName evidence="2">Uncharacterized protein</fullName>
    </submittedName>
</protein>
<feature type="signal peptide" evidence="1">
    <location>
        <begin position="1"/>
        <end position="22"/>
    </location>
</feature>
<evidence type="ECO:0000256" key="1">
    <source>
        <dbReference type="SAM" id="SignalP"/>
    </source>
</evidence>
<gene>
    <name evidence="2" type="ORF">GCM10010982_25720</name>
</gene>
<dbReference type="Proteomes" id="UP000606935">
    <property type="component" value="Unassembled WGS sequence"/>
</dbReference>
<comment type="caution">
    <text evidence="2">The sequence shown here is derived from an EMBL/GenBank/DDBJ whole genome shotgun (WGS) entry which is preliminary data.</text>
</comment>
<dbReference type="AlphaFoldDB" id="A0A917YZH5"/>
<evidence type="ECO:0000313" key="3">
    <source>
        <dbReference type="Proteomes" id="UP000606935"/>
    </source>
</evidence>
<reference evidence="2" key="1">
    <citation type="journal article" date="2014" name="Int. J. Syst. Evol. Microbiol.">
        <title>Complete genome sequence of Corynebacterium casei LMG S-19264T (=DSM 44701T), isolated from a smear-ripened cheese.</title>
        <authorList>
            <consortium name="US DOE Joint Genome Institute (JGI-PGF)"/>
            <person name="Walter F."/>
            <person name="Albersmeier A."/>
            <person name="Kalinowski J."/>
            <person name="Ruckert C."/>
        </authorList>
    </citation>
    <scope>NUCLEOTIDE SEQUENCE</scope>
    <source>
        <strain evidence="2">CGMCC 1.7086</strain>
    </source>
</reference>
<organism evidence="2 3">
    <name type="scientific">Bowmanella pacifica</name>
    <dbReference type="NCBI Taxonomy" id="502051"/>
    <lineage>
        <taxon>Bacteria</taxon>
        <taxon>Pseudomonadati</taxon>
        <taxon>Pseudomonadota</taxon>
        <taxon>Gammaproteobacteria</taxon>
        <taxon>Alteromonadales</taxon>
        <taxon>Alteromonadaceae</taxon>
        <taxon>Bowmanella</taxon>
    </lineage>
</organism>
<feature type="chain" id="PRO_5038009087" evidence="1">
    <location>
        <begin position="23"/>
        <end position="138"/>
    </location>
</feature>
<proteinExistence type="predicted"/>